<reference evidence="3" key="1">
    <citation type="journal article" date="2015" name="Genome Announc.">
        <title>Draft Genome Sequence of Anaerolineae Strain TC1, a Novel Isolate from a Methanogenic Wastewater Treatment System.</title>
        <authorList>
            <person name="Matsuura N."/>
            <person name="Tourlousse D.M."/>
            <person name="Sun L."/>
            <person name="Toyonaga M."/>
            <person name="Kuroda K."/>
            <person name="Ohashi A."/>
            <person name="Cruz R."/>
            <person name="Yamaguchi T."/>
            <person name="Sekiguchi Y."/>
        </authorList>
    </citation>
    <scope>NUCLEOTIDE SEQUENCE [LARGE SCALE GENOMIC DNA]</scope>
    <source>
        <strain evidence="3">TC1</strain>
    </source>
</reference>
<accession>A0A0S7BLJ4</accession>
<dbReference type="PROSITE" id="PS51782">
    <property type="entry name" value="LYSM"/>
    <property type="match status" value="1"/>
</dbReference>
<keyword evidence="1" id="KW-1133">Transmembrane helix</keyword>
<dbReference type="AlphaFoldDB" id="A0A0S7BLJ4"/>
<dbReference type="InterPro" id="IPR018392">
    <property type="entry name" value="LysM"/>
</dbReference>
<keyword evidence="1" id="KW-0812">Transmembrane</keyword>
<evidence type="ECO:0000313" key="4">
    <source>
        <dbReference type="Proteomes" id="UP000053370"/>
    </source>
</evidence>
<dbReference type="CDD" id="cd12797">
    <property type="entry name" value="M23_peptidase"/>
    <property type="match status" value="1"/>
</dbReference>
<dbReference type="EMBL" id="DF968181">
    <property type="protein sequence ID" value="GAP41181.1"/>
    <property type="molecule type" value="Genomic_DNA"/>
</dbReference>
<feature type="domain" description="LysM" evidence="2">
    <location>
        <begin position="184"/>
        <end position="228"/>
    </location>
</feature>
<evidence type="ECO:0000256" key="1">
    <source>
        <dbReference type="SAM" id="Phobius"/>
    </source>
</evidence>
<dbReference type="Proteomes" id="UP000053370">
    <property type="component" value="Unassembled WGS sequence"/>
</dbReference>
<sequence length="616" mass="67876">MAHLLKLGISKLKQVKSHTNILSITFLLILFGIPAFACTRSVSEPKELTQEAIRFELTKIARETEIPAEISAQMIVPIITHTKQPTAIVFDATEPSSDIQITQMQPTENPEIVRIVPIQTLTPTAVVISSPVPRNTIPVELINPDVPIITPTEAVDILTQVTPTQTSINPDDLPPLEMVDKEKILYTTQNGDILEIIAHRFGTSISKITSIMPINTKGFLDPNIPLFIPYKNRSYLSGVKILPDEYIVFSNTASDYNIVQEIKKANGFLANYEEYTAEGLMQGSEIIYKVSRDFSINPIVLLSLLEYKSHWVYSNPRTTAEIDYPMGWIDSNHKGLYKQMTWAAGMLSTGFYGWRYGKFEEIPFFKNPKPGKPIYFEPSLNAGSVAIQYLFSQLYTWNEVEAAIYGENGYFSVFISLFGNVWEGYQQNPNGLNAHTSQIELSLPFSKFETWSMTGGPHAAWSTGSPAGAIDLAPSSSDHGCVESKSWIKAVAAGKVVRTSKGVVIVDSDGDGLEETGWVILYLHVATADRVAEGTIIPAGGNIGHPSCEGGAATGTHLHIARKFNGEWIPAFGPIPFVLSGWSVFEGENEYNGGMRRGNSVVIANPYGSQESLVRY</sequence>
<dbReference type="GO" id="GO:0016787">
    <property type="term" value="F:hydrolase activity"/>
    <property type="evidence" value="ECO:0007669"/>
    <property type="project" value="UniProtKB-KW"/>
</dbReference>
<protein>
    <submittedName>
        <fullName evidence="3">Murein DD-endopeptidase MepM and murein hydrolase activator NlpD, contain LysM domain</fullName>
    </submittedName>
</protein>
<dbReference type="Gene3D" id="2.70.70.10">
    <property type="entry name" value="Glucose Permease (Domain IIA)"/>
    <property type="match status" value="1"/>
</dbReference>
<name>A0A0S7BLJ4_9CHLR</name>
<organism evidence="3">
    <name type="scientific">Flexilinea flocculi</name>
    <dbReference type="NCBI Taxonomy" id="1678840"/>
    <lineage>
        <taxon>Bacteria</taxon>
        <taxon>Bacillati</taxon>
        <taxon>Chloroflexota</taxon>
        <taxon>Anaerolineae</taxon>
        <taxon>Anaerolineales</taxon>
        <taxon>Anaerolineaceae</taxon>
        <taxon>Flexilinea</taxon>
    </lineage>
</organism>
<evidence type="ECO:0000313" key="3">
    <source>
        <dbReference type="EMBL" id="GAP41181.1"/>
    </source>
</evidence>
<dbReference type="InterPro" id="IPR011055">
    <property type="entry name" value="Dup_hybrid_motif"/>
</dbReference>
<keyword evidence="1" id="KW-0472">Membrane</keyword>
<keyword evidence="4" id="KW-1185">Reference proteome</keyword>
<dbReference type="STRING" id="1678840.ATC1_131165"/>
<keyword evidence="3" id="KW-0378">Hydrolase</keyword>
<gene>
    <name evidence="3" type="ORF">ATC1_131165</name>
</gene>
<dbReference type="SUPFAM" id="SSF51261">
    <property type="entry name" value="Duplicated hybrid motif"/>
    <property type="match status" value="1"/>
</dbReference>
<evidence type="ECO:0000259" key="2">
    <source>
        <dbReference type="PROSITE" id="PS51782"/>
    </source>
</evidence>
<feature type="transmembrane region" description="Helical" evidence="1">
    <location>
        <begin position="21"/>
        <end position="37"/>
    </location>
</feature>
<proteinExistence type="predicted"/>